<organism evidence="5 6">
    <name type="scientific">Didymella heteroderae</name>
    <dbReference type="NCBI Taxonomy" id="1769908"/>
    <lineage>
        <taxon>Eukaryota</taxon>
        <taxon>Fungi</taxon>
        <taxon>Dikarya</taxon>
        <taxon>Ascomycota</taxon>
        <taxon>Pezizomycotina</taxon>
        <taxon>Dothideomycetes</taxon>
        <taxon>Pleosporomycetidae</taxon>
        <taxon>Pleosporales</taxon>
        <taxon>Pleosporineae</taxon>
        <taxon>Didymellaceae</taxon>
        <taxon>Didymella</taxon>
    </lineage>
</organism>
<dbReference type="InterPro" id="IPR036291">
    <property type="entry name" value="NAD(P)-bd_dom_sf"/>
</dbReference>
<dbReference type="EMBL" id="SWKV01000027">
    <property type="protein sequence ID" value="KAF3040153.1"/>
    <property type="molecule type" value="Genomic_DNA"/>
</dbReference>
<reference evidence="5" key="1">
    <citation type="submission" date="2019-04" db="EMBL/GenBank/DDBJ databases">
        <title>Sequencing of skin fungus with MAO and IRED activity.</title>
        <authorList>
            <person name="Marsaioli A.J."/>
            <person name="Bonatto J.M.C."/>
            <person name="Reis Junior O."/>
        </authorList>
    </citation>
    <scope>NUCLEOTIDE SEQUENCE</scope>
    <source>
        <strain evidence="5">28M1</strain>
    </source>
</reference>
<dbReference type="InterPro" id="IPR051604">
    <property type="entry name" value="Ergot_Alk_Oxidoreductase"/>
</dbReference>
<accession>A0A9P5C1H4</accession>
<keyword evidence="4" id="KW-0560">Oxidoreductase</keyword>
<dbReference type="OrthoDB" id="419598at2759"/>
<proteinExistence type="inferred from homology"/>
<dbReference type="Gene3D" id="3.40.50.720">
    <property type="entry name" value="NAD(P)-binding Rossmann-like Domain"/>
    <property type="match status" value="1"/>
</dbReference>
<evidence type="ECO:0000256" key="1">
    <source>
        <dbReference type="ARBA" id="ARBA00005107"/>
    </source>
</evidence>
<dbReference type="InterPro" id="IPR019901">
    <property type="entry name" value="Ergot_alkaloid_biosynthesis"/>
</dbReference>
<name>A0A9P5C1H4_9PLEO</name>
<sequence>MAILLTGGTGKTSTRIAPLLQAHNIDFILASRNPPSSSTTDRHVKFDWADPSTWPAAFTTPIKAAYMMEPQVAQPWVPMIQFLDFAISKGVTRFVLCAGTTATRGQDGMGRVWDAFIERGVEFCVLRPSWFMGKIFTACQDGEIPFVSADDIAEVAFCALTKEGSYDCDLRVLGPELLTYDDVASKLTVALGRPVAHVKLDRQGRYENLVQAGLSEYFAQFFTSVEVKASEGLETALNSAVEDVTGRSPKSLDDFIRENRAVWSS</sequence>
<dbReference type="Proteomes" id="UP000758155">
    <property type="component" value="Unassembled WGS sequence"/>
</dbReference>
<dbReference type="GO" id="GO:0009820">
    <property type="term" value="P:alkaloid metabolic process"/>
    <property type="evidence" value="ECO:0007669"/>
    <property type="project" value="UniProtKB-KW"/>
</dbReference>
<protein>
    <recommendedName>
        <fullName evidence="7">NAD(P)-binding domain-containing protein</fullName>
    </recommendedName>
</protein>
<evidence type="ECO:0000256" key="2">
    <source>
        <dbReference type="ARBA" id="ARBA00005372"/>
    </source>
</evidence>
<dbReference type="NCBIfam" id="TIGR03649">
    <property type="entry name" value="ergot_EASG"/>
    <property type="match status" value="1"/>
</dbReference>
<gene>
    <name evidence="5" type="ORF">E8E12_009310</name>
</gene>
<dbReference type="Gene3D" id="3.90.25.10">
    <property type="entry name" value="UDP-galactose 4-epimerase, domain 1"/>
    <property type="match status" value="1"/>
</dbReference>
<evidence type="ECO:0000313" key="5">
    <source>
        <dbReference type="EMBL" id="KAF3040153.1"/>
    </source>
</evidence>
<comment type="caution">
    <text evidence="5">The sequence shown here is derived from an EMBL/GenBank/DDBJ whole genome shotgun (WGS) entry which is preliminary data.</text>
</comment>
<evidence type="ECO:0008006" key="7">
    <source>
        <dbReference type="Google" id="ProtNLM"/>
    </source>
</evidence>
<dbReference type="SUPFAM" id="SSF51735">
    <property type="entry name" value="NAD(P)-binding Rossmann-fold domains"/>
    <property type="match status" value="1"/>
</dbReference>
<dbReference type="PANTHER" id="PTHR43162">
    <property type="match status" value="1"/>
</dbReference>
<evidence type="ECO:0000313" key="6">
    <source>
        <dbReference type="Proteomes" id="UP000758155"/>
    </source>
</evidence>
<keyword evidence="3" id="KW-0017">Alkaloid metabolism</keyword>
<dbReference type="GO" id="GO:0016491">
    <property type="term" value="F:oxidoreductase activity"/>
    <property type="evidence" value="ECO:0007669"/>
    <property type="project" value="UniProtKB-KW"/>
</dbReference>
<evidence type="ECO:0000256" key="4">
    <source>
        <dbReference type="ARBA" id="ARBA00023002"/>
    </source>
</evidence>
<keyword evidence="6" id="KW-1185">Reference proteome</keyword>
<comment type="pathway">
    <text evidence="1">Alkaloid biosynthesis; ergot alkaloid biosynthesis.</text>
</comment>
<comment type="similarity">
    <text evidence="2">Belongs to the fgaFS/easG family.</text>
</comment>
<evidence type="ECO:0000256" key="3">
    <source>
        <dbReference type="ARBA" id="ARBA00022589"/>
    </source>
</evidence>
<dbReference type="PANTHER" id="PTHR43162:SF1">
    <property type="entry name" value="PRESTALK A DIFFERENTIATION PROTEIN A"/>
    <property type="match status" value="1"/>
</dbReference>
<dbReference type="AlphaFoldDB" id="A0A9P5C1H4"/>